<feature type="compositionally biased region" description="Low complexity" evidence="1">
    <location>
        <begin position="74"/>
        <end position="83"/>
    </location>
</feature>
<organism evidence="2 3">
    <name type="scientific">Streptomyces rubellomurinus (strain ATCC 31215)</name>
    <dbReference type="NCBI Taxonomy" id="359131"/>
    <lineage>
        <taxon>Bacteria</taxon>
        <taxon>Bacillati</taxon>
        <taxon>Actinomycetota</taxon>
        <taxon>Actinomycetes</taxon>
        <taxon>Kitasatosporales</taxon>
        <taxon>Streptomycetaceae</taxon>
        <taxon>Streptomyces</taxon>
    </lineage>
</organism>
<protein>
    <submittedName>
        <fullName evidence="2">Uncharacterized protein</fullName>
    </submittedName>
</protein>
<accession>A0A0F2T8I6</accession>
<dbReference type="PATRIC" id="fig|359131.3.peg.7891"/>
<name>A0A0F2T8I6_STRR3</name>
<reference evidence="2 3" key="1">
    <citation type="submission" date="2015-02" db="EMBL/GenBank/DDBJ databases">
        <authorList>
            <person name="Ju K.-S."/>
            <person name="Doroghazi J.R."/>
            <person name="Metcalf W."/>
        </authorList>
    </citation>
    <scope>NUCLEOTIDE SEQUENCE [LARGE SCALE GENOMIC DNA]</scope>
    <source>
        <strain evidence="2 3">ATCC 31215</strain>
    </source>
</reference>
<evidence type="ECO:0000313" key="2">
    <source>
        <dbReference type="EMBL" id="KJS58741.1"/>
    </source>
</evidence>
<keyword evidence="3" id="KW-1185">Reference proteome</keyword>
<comment type="caution">
    <text evidence="2">The sequence shown here is derived from an EMBL/GenBank/DDBJ whole genome shotgun (WGS) entry which is preliminary data.</text>
</comment>
<dbReference type="EMBL" id="JZKH01000093">
    <property type="protein sequence ID" value="KJS58741.1"/>
    <property type="molecule type" value="Genomic_DNA"/>
</dbReference>
<dbReference type="AlphaFoldDB" id="A0A0F2T8I6"/>
<feature type="compositionally biased region" description="Low complexity" evidence="1">
    <location>
        <begin position="10"/>
        <end position="26"/>
    </location>
</feature>
<sequence length="149" mass="14897">MTAGMPTRHAATTWPTSAVTAPSATTGGRPETGPARASALTSAPASRTAADRPARRTAKRATSAPVPQPPTPLLPATRALARRAPSEPAPEAWHERCAVSSGVASSRAVLPGVVSRDVARPDASAPTAVTAPGPASGVASSRPTLGDVR</sequence>
<evidence type="ECO:0000256" key="1">
    <source>
        <dbReference type="SAM" id="MobiDB-lite"/>
    </source>
</evidence>
<gene>
    <name evidence="2" type="ORF">VM95_31345</name>
</gene>
<feature type="region of interest" description="Disordered" evidence="1">
    <location>
        <begin position="116"/>
        <end position="149"/>
    </location>
</feature>
<feature type="region of interest" description="Disordered" evidence="1">
    <location>
        <begin position="1"/>
        <end position="94"/>
    </location>
</feature>
<proteinExistence type="predicted"/>
<evidence type="ECO:0000313" key="3">
    <source>
        <dbReference type="Proteomes" id="UP000033699"/>
    </source>
</evidence>
<dbReference type="Proteomes" id="UP000033699">
    <property type="component" value="Unassembled WGS sequence"/>
</dbReference>